<evidence type="ECO:0000256" key="5">
    <source>
        <dbReference type="ARBA" id="ARBA00022645"/>
    </source>
</evidence>
<keyword evidence="6" id="KW-0645">Protease</keyword>
<dbReference type="EnsemblMetazoa" id="ASIC018737-RA">
    <property type="protein sequence ID" value="ASIC018737-PA"/>
    <property type="gene ID" value="ASIC018737"/>
</dbReference>
<keyword evidence="4" id="KW-0964">Secreted</keyword>
<dbReference type="VEuPathDB" id="VectorBase:ASIC018737"/>
<dbReference type="STRING" id="74873.A0A084WK07"/>
<dbReference type="Pfam" id="PF00246">
    <property type="entry name" value="Peptidase_M14"/>
    <property type="match status" value="2"/>
</dbReference>
<reference evidence="19" key="2">
    <citation type="submission" date="2020-05" db="UniProtKB">
        <authorList>
            <consortium name="EnsemblMetazoa"/>
        </authorList>
    </citation>
    <scope>IDENTIFICATION</scope>
</reference>
<keyword evidence="12" id="KW-1015">Disulfide bond</keyword>
<evidence type="ECO:0000256" key="13">
    <source>
        <dbReference type="ARBA" id="ARBA00057299"/>
    </source>
</evidence>
<name>A0A084WK07_ANOSI</name>
<evidence type="ECO:0000313" key="19">
    <source>
        <dbReference type="EnsemblMetazoa" id="ASIC018737-PA"/>
    </source>
</evidence>
<dbReference type="InterPro" id="IPR000834">
    <property type="entry name" value="Peptidase_M14"/>
</dbReference>
<proteinExistence type="inferred from homology"/>
<keyword evidence="8 16" id="KW-0732">Signal</keyword>
<evidence type="ECO:0000313" key="18">
    <source>
        <dbReference type="EMBL" id="KFB50551.1"/>
    </source>
</evidence>
<dbReference type="EMBL" id="ATLV01024091">
    <property type="status" value="NOT_ANNOTATED_CDS"/>
    <property type="molecule type" value="Genomic_DNA"/>
</dbReference>
<dbReference type="InterPro" id="IPR003146">
    <property type="entry name" value="M14A_act_pep"/>
</dbReference>
<feature type="active site" description="Proton donor/acceptor" evidence="14">
    <location>
        <position position="745"/>
    </location>
</feature>
<keyword evidence="5" id="KW-0121">Carboxypeptidase</keyword>
<evidence type="ECO:0000256" key="8">
    <source>
        <dbReference type="ARBA" id="ARBA00022729"/>
    </source>
</evidence>
<evidence type="ECO:0000256" key="3">
    <source>
        <dbReference type="ARBA" id="ARBA00005988"/>
    </source>
</evidence>
<feature type="active site" description="Proton donor/acceptor" evidence="14">
    <location>
        <position position="380"/>
    </location>
</feature>
<evidence type="ECO:0000256" key="7">
    <source>
        <dbReference type="ARBA" id="ARBA00022723"/>
    </source>
</evidence>
<dbReference type="VEuPathDB" id="VectorBase:ASIS014711"/>
<dbReference type="PANTHER" id="PTHR11705:SF140">
    <property type="entry name" value="FI02848P-RELATED"/>
    <property type="match status" value="1"/>
</dbReference>
<evidence type="ECO:0000256" key="16">
    <source>
        <dbReference type="SAM" id="SignalP"/>
    </source>
</evidence>
<dbReference type="InterPro" id="IPR036990">
    <property type="entry name" value="M14A-like_propep"/>
</dbReference>
<dbReference type="Gene3D" id="3.30.70.340">
    <property type="entry name" value="Metallocarboxypeptidase-like"/>
    <property type="match status" value="1"/>
</dbReference>
<dbReference type="Gene3D" id="3.40.630.10">
    <property type="entry name" value="Zn peptidases"/>
    <property type="match status" value="2"/>
</dbReference>
<feature type="domain" description="Peptidase M14" evidence="17">
    <location>
        <begin position="122"/>
        <end position="420"/>
    </location>
</feature>
<keyword evidence="9" id="KW-0378">Hydrolase</keyword>
<feature type="signal peptide" evidence="16">
    <location>
        <begin position="1"/>
        <end position="20"/>
    </location>
</feature>
<dbReference type="PRINTS" id="PR00765">
    <property type="entry name" value="CRBOXYPTASEA"/>
</dbReference>
<evidence type="ECO:0000256" key="9">
    <source>
        <dbReference type="ARBA" id="ARBA00022801"/>
    </source>
</evidence>
<evidence type="ECO:0000256" key="4">
    <source>
        <dbReference type="ARBA" id="ARBA00022525"/>
    </source>
</evidence>
<evidence type="ECO:0000259" key="17">
    <source>
        <dbReference type="PROSITE" id="PS52035"/>
    </source>
</evidence>
<dbReference type="OMA" id="TNYKEHE"/>
<evidence type="ECO:0000256" key="11">
    <source>
        <dbReference type="ARBA" id="ARBA00023049"/>
    </source>
</evidence>
<protein>
    <recommendedName>
        <fullName evidence="17">Peptidase M14 domain-containing protein</fullName>
    </recommendedName>
</protein>
<dbReference type="GO" id="GO:0005615">
    <property type="term" value="C:extracellular space"/>
    <property type="evidence" value="ECO:0007669"/>
    <property type="project" value="TreeGrafter"/>
</dbReference>
<feature type="compositionally biased region" description="Acidic residues" evidence="15">
    <location>
        <begin position="821"/>
        <end position="830"/>
    </location>
</feature>
<dbReference type="VEuPathDB" id="VectorBase:ASIS001481"/>
<evidence type="ECO:0000256" key="1">
    <source>
        <dbReference type="ARBA" id="ARBA00001947"/>
    </source>
</evidence>
<dbReference type="EMBL" id="KE525349">
    <property type="protein sequence ID" value="KFB50551.1"/>
    <property type="molecule type" value="Genomic_DNA"/>
</dbReference>
<evidence type="ECO:0000256" key="15">
    <source>
        <dbReference type="SAM" id="MobiDB-lite"/>
    </source>
</evidence>
<dbReference type="AlphaFoldDB" id="A0A084WK07"/>
<comment type="subcellular location">
    <subcellularLocation>
        <location evidence="2">Secreted</location>
    </subcellularLocation>
</comment>
<reference evidence="18 20" key="1">
    <citation type="journal article" date="2014" name="BMC Genomics">
        <title>Genome sequence of Anopheles sinensis provides insight into genetics basis of mosquito competence for malaria parasites.</title>
        <authorList>
            <person name="Zhou D."/>
            <person name="Zhang D."/>
            <person name="Ding G."/>
            <person name="Shi L."/>
            <person name="Hou Q."/>
            <person name="Ye Y."/>
            <person name="Xu Y."/>
            <person name="Zhou H."/>
            <person name="Xiong C."/>
            <person name="Li S."/>
            <person name="Yu J."/>
            <person name="Hong S."/>
            <person name="Yu X."/>
            <person name="Zou P."/>
            <person name="Chen C."/>
            <person name="Chang X."/>
            <person name="Wang W."/>
            <person name="Lv Y."/>
            <person name="Sun Y."/>
            <person name="Ma L."/>
            <person name="Shen B."/>
            <person name="Zhu C."/>
        </authorList>
    </citation>
    <scope>NUCLEOTIDE SEQUENCE [LARGE SCALE GENOMIC DNA]</scope>
</reference>
<evidence type="ECO:0000256" key="14">
    <source>
        <dbReference type="PROSITE-ProRule" id="PRU01379"/>
    </source>
</evidence>
<feature type="chain" id="PRO_5001784963" description="Peptidase M14 domain-containing protein" evidence="16">
    <location>
        <begin position="21"/>
        <end position="830"/>
    </location>
</feature>
<dbReference type="FunFam" id="3.40.630.10:FF:000040">
    <property type="entry name" value="zinc carboxypeptidase"/>
    <property type="match status" value="2"/>
</dbReference>
<comment type="function">
    <text evidence="13">Involved in the digestion of the blood meal.</text>
</comment>
<keyword evidence="20" id="KW-1185">Reference proteome</keyword>
<evidence type="ECO:0000256" key="2">
    <source>
        <dbReference type="ARBA" id="ARBA00004613"/>
    </source>
</evidence>
<evidence type="ECO:0000256" key="12">
    <source>
        <dbReference type="ARBA" id="ARBA00023157"/>
    </source>
</evidence>
<dbReference type="GO" id="GO:0006508">
    <property type="term" value="P:proteolysis"/>
    <property type="evidence" value="ECO:0007669"/>
    <property type="project" value="UniProtKB-KW"/>
</dbReference>
<keyword evidence="10" id="KW-0862">Zinc</keyword>
<comment type="similarity">
    <text evidence="3 14">Belongs to the peptidase M14 family.</text>
</comment>
<evidence type="ECO:0000256" key="10">
    <source>
        <dbReference type="ARBA" id="ARBA00022833"/>
    </source>
</evidence>
<dbReference type="GO" id="GO:0004181">
    <property type="term" value="F:metallocarboxypeptidase activity"/>
    <property type="evidence" value="ECO:0007669"/>
    <property type="project" value="InterPro"/>
</dbReference>
<organism evidence="18">
    <name type="scientific">Anopheles sinensis</name>
    <name type="common">Mosquito</name>
    <dbReference type="NCBI Taxonomy" id="74873"/>
    <lineage>
        <taxon>Eukaryota</taxon>
        <taxon>Metazoa</taxon>
        <taxon>Ecdysozoa</taxon>
        <taxon>Arthropoda</taxon>
        <taxon>Hexapoda</taxon>
        <taxon>Insecta</taxon>
        <taxon>Pterygota</taxon>
        <taxon>Neoptera</taxon>
        <taxon>Endopterygota</taxon>
        <taxon>Diptera</taxon>
        <taxon>Nematocera</taxon>
        <taxon>Culicoidea</taxon>
        <taxon>Culicidae</taxon>
        <taxon>Anophelinae</taxon>
        <taxon>Anopheles</taxon>
    </lineage>
</organism>
<gene>
    <name evidence="18" type="ORF">ZHAS_00018737</name>
</gene>
<keyword evidence="11" id="KW-0482">Metalloprotease</keyword>
<comment type="cofactor">
    <cofactor evidence="1">
        <name>Zn(2+)</name>
        <dbReference type="ChEBI" id="CHEBI:29105"/>
    </cofactor>
</comment>
<feature type="domain" description="Peptidase M14" evidence="17">
    <location>
        <begin position="489"/>
        <end position="780"/>
    </location>
</feature>
<dbReference type="PANTHER" id="PTHR11705">
    <property type="entry name" value="PROTEASE FAMILY M14 CARBOXYPEPTIDASE A,B"/>
    <property type="match status" value="1"/>
</dbReference>
<accession>A0A084WK07</accession>
<dbReference type="Pfam" id="PF02244">
    <property type="entry name" value="Propep_M14"/>
    <property type="match status" value="2"/>
</dbReference>
<dbReference type="SMART" id="SM00631">
    <property type="entry name" value="Zn_pept"/>
    <property type="match status" value="2"/>
</dbReference>
<dbReference type="SUPFAM" id="SSF54897">
    <property type="entry name" value="Protease propeptides/inhibitors"/>
    <property type="match status" value="2"/>
</dbReference>
<dbReference type="PROSITE" id="PS52035">
    <property type="entry name" value="PEPTIDASE_M14"/>
    <property type="match status" value="2"/>
</dbReference>
<dbReference type="Proteomes" id="UP000030765">
    <property type="component" value="Unassembled WGS sequence"/>
</dbReference>
<evidence type="ECO:0000313" key="20">
    <source>
        <dbReference type="Proteomes" id="UP000030765"/>
    </source>
</evidence>
<dbReference type="OrthoDB" id="3626597at2759"/>
<dbReference type="GO" id="GO:0008270">
    <property type="term" value="F:zinc ion binding"/>
    <property type="evidence" value="ECO:0007669"/>
    <property type="project" value="InterPro"/>
</dbReference>
<keyword evidence="7" id="KW-0479">Metal-binding</keyword>
<evidence type="ECO:0000256" key="6">
    <source>
        <dbReference type="ARBA" id="ARBA00022670"/>
    </source>
</evidence>
<feature type="compositionally biased region" description="Basic and acidic residues" evidence="15">
    <location>
        <begin position="810"/>
        <end position="820"/>
    </location>
</feature>
<dbReference type="SUPFAM" id="SSF53187">
    <property type="entry name" value="Zn-dependent exopeptidases"/>
    <property type="match status" value="2"/>
</dbReference>
<feature type="region of interest" description="Disordered" evidence="15">
    <location>
        <begin position="810"/>
        <end position="830"/>
    </location>
</feature>
<sequence length="830" mass="93802">MKFCAVFALVALALLSQGGATERVSYRNYKVYSIQVDSVEKHNILKRWEDRKGVDFWDRAGYRVMIHPSLQDAFERFLSANRFTYERIIEDVEATIEAERQYDQEYRRRKDASGRATVDFEHFWTNAEVNEYLDELARTYPNLVSVETIGTTHLGNPIKSISISTNGGVAGSKPVVFIDGGLHAREWAGVMSVLYLIHELVEHSSDYADLLNKDWVIVPVANPDGYGFSHTDNRMWRKNRFPATILCTGIDLNRNWAYQFVASSNACSDSYTGTAAFSELETQALAHTMRRYGSNIALYLAVHTYGDMILYPYGYAWPFVPVTNQAAHIALGEQARDAVTAVGGPRYIVGNSAEILYTANGCSDDYAAAVIGARFAYTLELTGGGSQGYKLYKLIVNDDEQAEELHSWYDKGSLDFWSYASLNHTVTVMINPGLKRRFERMLEDEEIEFELVEDNVQTLLDHEHEQRKLARNVTSKRAVEKMDPIDFNHFWTLDEIYGYVDKLAKAFPKTVNVMEIGRTSQNRAIKAISISNKGVVDQTRPVVLVDAGIHAREWAAHMSAVYLIHQLVEKADKNVELLENTDWIIVPVANPDGYVYSHEQNRLWRKNRYTDNELCPGVDLNRNFPYRWGYTSNSCTDGFSGNAPASEKETRALMLLMAQYSRAIKMYLSLHACGDYILYPFGYDYHLAPNAGALHALGLKAARAVQKVEGPHYEVGNAADLLYPANGSDDFIYGSYGVEYAYTLELSCGTRGYGFIIEIEQISKIAGEAFEMFRVFGEFAGTQTVATRPRVKVDTVKKPIKVVETVQEPVKVEEPEKEPVKEEEEEEIDP</sequence>